<dbReference type="Proteomes" id="UP001295740">
    <property type="component" value="Unassembled WGS sequence"/>
</dbReference>
<protein>
    <submittedName>
        <fullName evidence="1">Uu.00g086500.m01.CDS01</fullName>
    </submittedName>
</protein>
<comment type="caution">
    <text evidence="1">The sequence shown here is derived from an EMBL/GenBank/DDBJ whole genome shotgun (WGS) entry which is preliminary data.</text>
</comment>
<evidence type="ECO:0000313" key="2">
    <source>
        <dbReference type="Proteomes" id="UP001295740"/>
    </source>
</evidence>
<dbReference type="AlphaFoldDB" id="A0AAI8VM57"/>
<reference evidence="1" key="1">
    <citation type="submission" date="2023-10" db="EMBL/GenBank/DDBJ databases">
        <authorList>
            <person name="Hackl T."/>
        </authorList>
    </citation>
    <scope>NUCLEOTIDE SEQUENCE</scope>
</reference>
<organism evidence="1 2">
    <name type="scientific">Anthostomella pinea</name>
    <dbReference type="NCBI Taxonomy" id="933095"/>
    <lineage>
        <taxon>Eukaryota</taxon>
        <taxon>Fungi</taxon>
        <taxon>Dikarya</taxon>
        <taxon>Ascomycota</taxon>
        <taxon>Pezizomycotina</taxon>
        <taxon>Sordariomycetes</taxon>
        <taxon>Xylariomycetidae</taxon>
        <taxon>Xylariales</taxon>
        <taxon>Xylariaceae</taxon>
        <taxon>Anthostomella</taxon>
    </lineage>
</organism>
<gene>
    <name evidence="1" type="ORF">KHLLAP_LOCUS7932</name>
</gene>
<keyword evidence="2" id="KW-1185">Reference proteome</keyword>
<name>A0AAI8VM57_9PEZI</name>
<accession>A0AAI8VM57</accession>
<evidence type="ECO:0000313" key="1">
    <source>
        <dbReference type="EMBL" id="CAJ2507464.1"/>
    </source>
</evidence>
<sequence length="216" mass="23485">MTAPPDPSCDCFAATMRVVSQSQPPYLLSSPSTQTGAENNMSLSDSLTIGRNLVQHWEHLNGCANSDAHLVPVVFSLVADATGRVLKLYETAVEELLGTARPPAPQASRLGSLPVPRVRSVENMGSLKPNVAPAFTCELEIDDEEEVAIVYQEALRYSVIRLGAVLQDIEEETRLLDQHALPEFESPLQGRGMKELISRLFCLLGKTHGIGTSSSW</sequence>
<dbReference type="EMBL" id="CAUWAG010000010">
    <property type="protein sequence ID" value="CAJ2507464.1"/>
    <property type="molecule type" value="Genomic_DNA"/>
</dbReference>
<proteinExistence type="predicted"/>